<comment type="subcellular location">
    <subcellularLocation>
        <location evidence="1">Cytoplasm</location>
        <location evidence="1">Cytosol</location>
    </subcellularLocation>
</comment>
<keyword evidence="3" id="KW-0963">Cytoplasm</keyword>
<evidence type="ECO:0000256" key="4">
    <source>
        <dbReference type="ARBA" id="ARBA00022540"/>
    </source>
</evidence>
<evidence type="ECO:0000256" key="2">
    <source>
        <dbReference type="ARBA" id="ARBA00007878"/>
    </source>
</evidence>
<dbReference type="InterPro" id="IPR029044">
    <property type="entry name" value="Nucleotide-diphossugar_trans"/>
</dbReference>
<comment type="subunit">
    <text evidence="9">Component of the translation initiation factor 2B (eIF2B) complex which is a heterodecamer of two sets of five different subunits: alpha, beta, gamma, delta and epsilon. Subunits alpha, beta and delta comprise a regulatory subcomplex and subunits epsilon and gamma comprise a catalytic subcomplex. Within the complex, the hexameric regulatory complex resides at the center, with the two heterodimeric catalytic subcomplexes bound on opposite sides.</text>
</comment>
<dbReference type="SUPFAM" id="SSF53448">
    <property type="entry name" value="Nucleotide-diphospho-sugar transferases"/>
    <property type="match status" value="1"/>
</dbReference>
<dbReference type="PANTHER" id="PTHR45989:SF1">
    <property type="entry name" value="TRANSLATION INITIATION FACTOR EIF-2B SUBUNIT GAMMA"/>
    <property type="match status" value="1"/>
</dbReference>
<keyword evidence="5" id="KW-0648">Protein biosynthesis</keyword>
<evidence type="ECO:0000256" key="9">
    <source>
        <dbReference type="ARBA" id="ARBA00046432"/>
    </source>
</evidence>
<comment type="caution">
    <text evidence="11">The sequence shown here is derived from an EMBL/GenBank/DDBJ whole genome shotgun (WGS) entry which is preliminary data.</text>
</comment>
<dbReference type="GO" id="GO:0005085">
    <property type="term" value="F:guanyl-nucleotide exchange factor activity"/>
    <property type="evidence" value="ECO:0007669"/>
    <property type="project" value="TreeGrafter"/>
</dbReference>
<dbReference type="Pfam" id="PF00483">
    <property type="entry name" value="NTP_transferase"/>
    <property type="match status" value="1"/>
</dbReference>
<evidence type="ECO:0000313" key="11">
    <source>
        <dbReference type="EMBL" id="RIB22330.1"/>
    </source>
</evidence>
<reference evidence="11 12" key="1">
    <citation type="submission" date="2018-06" db="EMBL/GenBank/DDBJ databases">
        <title>Comparative genomics reveals the genomic features of Rhizophagus irregularis, R. cerebriforme, R. diaphanum and Gigaspora rosea, and their symbiotic lifestyle signature.</title>
        <authorList>
            <person name="Morin E."/>
            <person name="San Clemente H."/>
            <person name="Chen E.C.H."/>
            <person name="De La Providencia I."/>
            <person name="Hainaut M."/>
            <person name="Kuo A."/>
            <person name="Kohler A."/>
            <person name="Murat C."/>
            <person name="Tang N."/>
            <person name="Roy S."/>
            <person name="Loubradou J."/>
            <person name="Henrissat B."/>
            <person name="Grigoriev I.V."/>
            <person name="Corradi N."/>
            <person name="Roux C."/>
            <person name="Martin F.M."/>
        </authorList>
    </citation>
    <scope>NUCLEOTIDE SEQUENCE [LARGE SCALE GENOMIC DNA]</scope>
    <source>
        <strain evidence="11 12">DAOM 194757</strain>
    </source>
</reference>
<gene>
    <name evidence="11" type="ORF">C2G38_2140238</name>
</gene>
<dbReference type="Proteomes" id="UP000266673">
    <property type="component" value="Unassembled WGS sequence"/>
</dbReference>
<dbReference type="AlphaFoldDB" id="A0A397VIN9"/>
<evidence type="ECO:0000256" key="1">
    <source>
        <dbReference type="ARBA" id="ARBA00004514"/>
    </source>
</evidence>
<protein>
    <recommendedName>
        <fullName evidence="6">Translation initiation factor eIF2B subunit gamma</fullName>
    </recommendedName>
    <alternativeName>
        <fullName evidence="7">eIF2B GDP-GTP exchange factor subunit gamma</fullName>
    </alternativeName>
</protein>
<dbReference type="GO" id="GO:0005851">
    <property type="term" value="C:eukaryotic translation initiation factor 2B complex"/>
    <property type="evidence" value="ECO:0007669"/>
    <property type="project" value="TreeGrafter"/>
</dbReference>
<evidence type="ECO:0000259" key="10">
    <source>
        <dbReference type="Pfam" id="PF00483"/>
    </source>
</evidence>
<evidence type="ECO:0000256" key="8">
    <source>
        <dbReference type="ARBA" id="ARBA00045373"/>
    </source>
</evidence>
<evidence type="ECO:0000256" key="3">
    <source>
        <dbReference type="ARBA" id="ARBA00022490"/>
    </source>
</evidence>
<dbReference type="InterPro" id="IPR005835">
    <property type="entry name" value="NTP_transferase_dom"/>
</dbReference>
<dbReference type="EMBL" id="QKWP01000314">
    <property type="protein sequence ID" value="RIB22330.1"/>
    <property type="molecule type" value="Genomic_DNA"/>
</dbReference>
<dbReference type="InterPro" id="IPR051960">
    <property type="entry name" value="eIF2B_gamma"/>
</dbReference>
<comment type="function">
    <text evidence="8">Acts as a component of the translation initiation factor 2B (eIF2B) complex, which catalyzes the exchange of GDP for GTP on the eukaryotic initiation factor 2 (eIF2) complex gamma subunit. Its guanine nucleotide exchange factor activity is repressed when bound to eIF2 complex phosphorylated on the alpha subunit, thereby limiting the amount of methionyl-initiator methionine tRNA available to the ribosome and consequently global translation is repressed.</text>
</comment>
<dbReference type="STRING" id="44941.A0A397VIN9"/>
<keyword evidence="4" id="KW-0396">Initiation factor</keyword>
<dbReference type="PANTHER" id="PTHR45989">
    <property type="entry name" value="TRANSLATION INITIATION FACTOR EIF-2B SUBUNIT GAMMA"/>
    <property type="match status" value="1"/>
</dbReference>
<dbReference type="GO" id="GO:0002183">
    <property type="term" value="P:cytoplasmic translational initiation"/>
    <property type="evidence" value="ECO:0007669"/>
    <property type="project" value="TreeGrafter"/>
</dbReference>
<proteinExistence type="inferred from homology"/>
<organism evidence="11 12">
    <name type="scientific">Gigaspora rosea</name>
    <dbReference type="NCBI Taxonomy" id="44941"/>
    <lineage>
        <taxon>Eukaryota</taxon>
        <taxon>Fungi</taxon>
        <taxon>Fungi incertae sedis</taxon>
        <taxon>Mucoromycota</taxon>
        <taxon>Glomeromycotina</taxon>
        <taxon>Glomeromycetes</taxon>
        <taxon>Diversisporales</taxon>
        <taxon>Gigasporaceae</taxon>
        <taxon>Gigaspora</taxon>
    </lineage>
</organism>
<evidence type="ECO:0000256" key="5">
    <source>
        <dbReference type="ARBA" id="ARBA00022917"/>
    </source>
</evidence>
<dbReference type="GO" id="GO:0003743">
    <property type="term" value="F:translation initiation factor activity"/>
    <property type="evidence" value="ECO:0007669"/>
    <property type="project" value="UniProtKB-KW"/>
</dbReference>
<feature type="domain" description="Nucleotidyl transferase" evidence="10">
    <location>
        <begin position="47"/>
        <end position="85"/>
    </location>
</feature>
<name>A0A397VIN9_9GLOM</name>
<evidence type="ECO:0000256" key="6">
    <source>
        <dbReference type="ARBA" id="ARBA00044196"/>
    </source>
</evidence>
<dbReference type="Gene3D" id="3.90.550.10">
    <property type="entry name" value="Spore Coat Polysaccharide Biosynthesis Protein SpsA, Chain A"/>
    <property type="match status" value="1"/>
</dbReference>
<comment type="similarity">
    <text evidence="2">Belongs to the eIF-2B gamma/epsilon subunits family.</text>
</comment>
<dbReference type="GO" id="GO:0005829">
    <property type="term" value="C:cytosol"/>
    <property type="evidence" value="ECO:0007669"/>
    <property type="project" value="UniProtKB-SubCell"/>
</dbReference>
<sequence length="110" mass="12967">MWHSYINVQGFIEIYITTIKKKKKMLPFDANKKQSKQKHGRYSEFQAIVLAGYGHRLYPLSEDNNLPKALLPLANKPMLYYVLDWTYWSLLKQMVNTKLVIILKMIMKGS</sequence>
<evidence type="ECO:0000256" key="7">
    <source>
        <dbReference type="ARBA" id="ARBA00044229"/>
    </source>
</evidence>
<keyword evidence="12" id="KW-1185">Reference proteome</keyword>
<evidence type="ECO:0000313" key="12">
    <source>
        <dbReference type="Proteomes" id="UP000266673"/>
    </source>
</evidence>
<accession>A0A397VIN9</accession>